<accession>A0ABU3GZM4</accession>
<name>A0ABU3GZM4_9SPHI</name>
<keyword evidence="4 5" id="KW-0472">Membrane</keyword>
<dbReference type="InterPro" id="IPR006694">
    <property type="entry name" value="Fatty_acid_hydroxylase"/>
</dbReference>
<keyword evidence="2 5" id="KW-0812">Transmembrane</keyword>
<feature type="transmembrane region" description="Helical" evidence="5">
    <location>
        <begin position="163"/>
        <end position="182"/>
    </location>
</feature>
<keyword evidence="7" id="KW-0560">Oxidoreductase</keyword>
<keyword evidence="8" id="KW-1185">Reference proteome</keyword>
<feature type="transmembrane region" description="Helical" evidence="5">
    <location>
        <begin position="53"/>
        <end position="71"/>
    </location>
</feature>
<evidence type="ECO:0000256" key="3">
    <source>
        <dbReference type="ARBA" id="ARBA00022989"/>
    </source>
</evidence>
<reference evidence="8" key="1">
    <citation type="submission" date="2023-07" db="EMBL/GenBank/DDBJ databases">
        <title>Functional and genomic diversity of the sorghum phyllosphere microbiome.</title>
        <authorList>
            <person name="Shade A."/>
        </authorList>
    </citation>
    <scope>NUCLEOTIDE SEQUENCE [LARGE SCALE GENOMIC DNA]</scope>
    <source>
        <strain evidence="8">SORGH_AS_0422</strain>
    </source>
</reference>
<evidence type="ECO:0000313" key="8">
    <source>
        <dbReference type="Proteomes" id="UP001258315"/>
    </source>
</evidence>
<keyword evidence="3 5" id="KW-1133">Transmembrane helix</keyword>
<evidence type="ECO:0000259" key="6">
    <source>
        <dbReference type="Pfam" id="PF04116"/>
    </source>
</evidence>
<dbReference type="PANTHER" id="PTHR11863">
    <property type="entry name" value="STEROL DESATURASE"/>
    <property type="match status" value="1"/>
</dbReference>
<dbReference type="Proteomes" id="UP001258315">
    <property type="component" value="Unassembled WGS sequence"/>
</dbReference>
<dbReference type="Pfam" id="PF04116">
    <property type="entry name" value="FA_hydroxylase"/>
    <property type="match status" value="1"/>
</dbReference>
<dbReference type="EC" id="1.14.19.20" evidence="7"/>
<feature type="domain" description="Fatty acid hydroxylase" evidence="6">
    <location>
        <begin position="93"/>
        <end position="228"/>
    </location>
</feature>
<evidence type="ECO:0000256" key="5">
    <source>
        <dbReference type="SAM" id="Phobius"/>
    </source>
</evidence>
<evidence type="ECO:0000256" key="4">
    <source>
        <dbReference type="ARBA" id="ARBA00023136"/>
    </source>
</evidence>
<comment type="subcellular location">
    <subcellularLocation>
        <location evidence="1">Membrane</location>
    </subcellularLocation>
</comment>
<gene>
    <name evidence="7" type="ORF">QE417_004291</name>
</gene>
<dbReference type="RefSeq" id="WP_311953501.1">
    <property type="nucleotide sequence ID" value="NZ_JAVLVU010000001.1"/>
</dbReference>
<evidence type="ECO:0000256" key="1">
    <source>
        <dbReference type="ARBA" id="ARBA00004370"/>
    </source>
</evidence>
<evidence type="ECO:0000256" key="2">
    <source>
        <dbReference type="ARBA" id="ARBA00022692"/>
    </source>
</evidence>
<feature type="transmembrane region" description="Helical" evidence="5">
    <location>
        <begin position="15"/>
        <end position="41"/>
    </location>
</feature>
<evidence type="ECO:0000313" key="7">
    <source>
        <dbReference type="EMBL" id="MDT3405219.1"/>
    </source>
</evidence>
<organism evidence="7 8">
    <name type="scientific">Mucilaginibacter terrae</name>
    <dbReference type="NCBI Taxonomy" id="1955052"/>
    <lineage>
        <taxon>Bacteria</taxon>
        <taxon>Pseudomonadati</taxon>
        <taxon>Bacteroidota</taxon>
        <taxon>Sphingobacteriia</taxon>
        <taxon>Sphingobacteriales</taxon>
        <taxon>Sphingobacteriaceae</taxon>
        <taxon>Mucilaginibacter</taxon>
    </lineage>
</organism>
<protein>
    <submittedName>
        <fullName evidence="7">Lathosterol oxidase</fullName>
        <ecNumber evidence="7">1.14.19.20</ecNumber>
    </submittedName>
</protein>
<sequence length="233" mass="26958">MHILNFLHQQTDTSLWLIFLAENLLVSVSSLLLGALILKFSKISSPQTTLQEYRLFIITNLINTIITYAGFKLCQYGFISFSFGFSYLIIPHFVLLFLAMDLAMYVFHYAIHHSFIYNAIHKLHHQYHNPSPIDLYVLHPIETLGFGSLWLIILSLYNFNFPAVIIYLAANVLFGIIGHLGFEPLPARIRNTLPFKLLGTSTFHHNHHTDVEHNFGFYTIIWDKLLGTYKKQD</sequence>
<feature type="transmembrane region" description="Helical" evidence="5">
    <location>
        <begin position="135"/>
        <end position="157"/>
    </location>
</feature>
<dbReference type="GO" id="GO:0050046">
    <property type="term" value="F:delta7-sterol 5(6)-desaturase activity"/>
    <property type="evidence" value="ECO:0007669"/>
    <property type="project" value="UniProtKB-EC"/>
</dbReference>
<dbReference type="InterPro" id="IPR050307">
    <property type="entry name" value="Sterol_Desaturase_Related"/>
</dbReference>
<proteinExistence type="predicted"/>
<comment type="caution">
    <text evidence="7">The sequence shown here is derived from an EMBL/GenBank/DDBJ whole genome shotgun (WGS) entry which is preliminary data.</text>
</comment>
<dbReference type="EMBL" id="JAVLVU010000001">
    <property type="protein sequence ID" value="MDT3405219.1"/>
    <property type="molecule type" value="Genomic_DNA"/>
</dbReference>